<dbReference type="STRING" id="545696.HOLDEFILI_04218"/>
<gene>
    <name evidence="1" type="ORF">HOLDEFILI_04218</name>
</gene>
<dbReference type="EMBL" id="ACCF01000264">
    <property type="protein sequence ID" value="EEF65649.1"/>
    <property type="molecule type" value="Genomic_DNA"/>
</dbReference>
<dbReference type="Proteomes" id="UP000005950">
    <property type="component" value="Unassembled WGS sequence"/>
</dbReference>
<comment type="caution">
    <text evidence="1">The sequence shown here is derived from an EMBL/GenBank/DDBJ whole genome shotgun (WGS) entry which is preliminary data.</text>
</comment>
<accession>B9YEE4</accession>
<dbReference type="AlphaFoldDB" id="B9YEE4"/>
<reference evidence="1 2" key="1">
    <citation type="submission" date="2008-12" db="EMBL/GenBank/DDBJ databases">
        <authorList>
            <person name="Fulton L."/>
            <person name="Clifton S."/>
            <person name="Fulton B."/>
            <person name="Xu J."/>
            <person name="Minx P."/>
            <person name="Pepin K.H."/>
            <person name="Johnson M."/>
            <person name="Bhonagiri V."/>
            <person name="Nash W.E."/>
            <person name="Mardis E.R."/>
            <person name="Wilson R.K."/>
        </authorList>
    </citation>
    <scope>NUCLEOTIDE SEQUENCE [LARGE SCALE GENOMIC DNA]</scope>
    <source>
        <strain evidence="1 2">DSM 12042</strain>
    </source>
</reference>
<evidence type="ECO:0000313" key="2">
    <source>
        <dbReference type="Proteomes" id="UP000005950"/>
    </source>
</evidence>
<dbReference type="HOGENOM" id="CLU_3310944_0_0_9"/>
<sequence>MPFFSACAELKREDCRREILFACGSAGLRFGQQIKKKSE</sequence>
<evidence type="ECO:0000313" key="1">
    <source>
        <dbReference type="EMBL" id="EEF65649.1"/>
    </source>
</evidence>
<protein>
    <submittedName>
        <fullName evidence="1">Uncharacterized protein</fullName>
    </submittedName>
</protein>
<proteinExistence type="predicted"/>
<name>B9YEE4_9FIRM</name>
<organism evidence="1 2">
    <name type="scientific">Holdemania filiformis DSM 12042</name>
    <dbReference type="NCBI Taxonomy" id="545696"/>
    <lineage>
        <taxon>Bacteria</taxon>
        <taxon>Bacillati</taxon>
        <taxon>Bacillota</taxon>
        <taxon>Erysipelotrichia</taxon>
        <taxon>Erysipelotrichales</taxon>
        <taxon>Erysipelotrichaceae</taxon>
        <taxon>Holdemania</taxon>
    </lineage>
</organism>
<reference evidence="1 2" key="2">
    <citation type="submission" date="2009-02" db="EMBL/GenBank/DDBJ databases">
        <title>Draft genome sequence of Holdemania filiformis DSM 12042.</title>
        <authorList>
            <person name="Sudarsanam P."/>
            <person name="Ley R."/>
            <person name="Guruge J."/>
            <person name="Turnbaugh P.J."/>
            <person name="Mahowald M."/>
            <person name="Liep D."/>
            <person name="Gordon J."/>
        </authorList>
    </citation>
    <scope>NUCLEOTIDE SEQUENCE [LARGE SCALE GENOMIC DNA]</scope>
    <source>
        <strain evidence="1 2">DSM 12042</strain>
    </source>
</reference>